<evidence type="ECO:0000313" key="2">
    <source>
        <dbReference type="Proteomes" id="UP000234950"/>
    </source>
</evidence>
<dbReference type="EMBL" id="PGVE01000077">
    <property type="protein sequence ID" value="PLS02292.1"/>
    <property type="molecule type" value="Genomic_DNA"/>
</dbReference>
<reference evidence="1 2" key="1">
    <citation type="submission" date="2017-11" db="EMBL/GenBank/DDBJ databases">
        <title>Comparitive Functional Genomics of Dry Heat Resistant strains isolated from the Viking Spacecraft.</title>
        <authorList>
            <person name="Seuylemezian A."/>
            <person name="Cooper K."/>
            <person name="Vaishampayan P."/>
        </authorList>
    </citation>
    <scope>NUCLEOTIDE SEQUENCE [LARGE SCALE GENOMIC DNA]</scope>
    <source>
        <strain evidence="1 2">V32-6</strain>
    </source>
</reference>
<dbReference type="AlphaFoldDB" id="A0A2N5H9U2"/>
<proteinExistence type="predicted"/>
<dbReference type="InterPro" id="IPR021617">
    <property type="entry name" value="DUF3231"/>
</dbReference>
<comment type="caution">
    <text evidence="1">The sequence shown here is derived from an EMBL/GenBank/DDBJ whole genome shotgun (WGS) entry which is preliminary data.</text>
</comment>
<organism evidence="1 2">
    <name type="scientific">Neobacillus cucumis</name>
    <dbReference type="NCBI Taxonomy" id="1740721"/>
    <lineage>
        <taxon>Bacteria</taxon>
        <taxon>Bacillati</taxon>
        <taxon>Bacillota</taxon>
        <taxon>Bacilli</taxon>
        <taxon>Bacillales</taxon>
        <taxon>Bacillaceae</taxon>
        <taxon>Neobacillus</taxon>
    </lineage>
</organism>
<evidence type="ECO:0000313" key="1">
    <source>
        <dbReference type="EMBL" id="PLS02292.1"/>
    </source>
</evidence>
<gene>
    <name evidence="1" type="ORF">CVD27_20715</name>
</gene>
<dbReference type="RefSeq" id="WP_101650042.1">
    <property type="nucleotide sequence ID" value="NZ_PGVE01000077.1"/>
</dbReference>
<dbReference type="Proteomes" id="UP000234950">
    <property type="component" value="Unassembled WGS sequence"/>
</dbReference>
<dbReference type="InterPro" id="IPR012347">
    <property type="entry name" value="Ferritin-like"/>
</dbReference>
<sequence length="340" mass="38464">MEEKGKQIRLTAGEIGQLWLQYLNDSSSLCVLTYFLEKAEDVEIKTIIEFALALSKSHIQKITEILTEEKHVVPYGFSMEEDVDLTAPRLYSDSFVLNFINQMSKVGLTTYAGSVGTSVRSDIKSYYMDCLTETMQLYNRSTELLLSKGLFIRSPSLPNLEKVEFVKKQWFMLDVFGEKRPLVAAEVENLFANLQRNALGVAALTGFSQVAKDKDIKQFFLKGLEVGNKHIRLFRGKLEESKLPAPMGWDSEITNSTTHTFSDKLMMFYTSGLIALSVGYYGTAVSQSPRGDLSSMYNRLSLEVQMYAEDGANIMIKNGWLEQPPMASDRDELVRKKNQL</sequence>
<dbReference type="Gene3D" id="1.20.1260.10">
    <property type="match status" value="2"/>
</dbReference>
<evidence type="ECO:0008006" key="3">
    <source>
        <dbReference type="Google" id="ProtNLM"/>
    </source>
</evidence>
<accession>A0A2N5H9U2</accession>
<dbReference type="Pfam" id="PF11553">
    <property type="entry name" value="DUF3231"/>
    <property type="match status" value="2"/>
</dbReference>
<keyword evidence="2" id="KW-1185">Reference proteome</keyword>
<protein>
    <recommendedName>
        <fullName evidence="3">DUF3231 family protein</fullName>
    </recommendedName>
</protein>
<dbReference type="OrthoDB" id="1675670at2"/>
<name>A0A2N5H9U2_9BACI</name>